<reference evidence="4 5" key="1">
    <citation type="submission" date="2017-09" db="EMBL/GenBank/DDBJ databases">
        <title>Genome sequence of Lactobacillus brevis D7.</title>
        <authorList>
            <person name="Kwon M.-S."/>
            <person name="Lim S.K."/>
            <person name="Choi H.-J."/>
        </authorList>
    </citation>
    <scope>NUCLEOTIDE SEQUENCE [LARGE SCALE GENOMIC DNA]</scope>
    <source>
        <strain evidence="4 5">D7</strain>
    </source>
</reference>
<dbReference type="EMBL" id="NVYO01000003">
    <property type="protein sequence ID" value="PBQ22434.1"/>
    <property type="molecule type" value="Genomic_DNA"/>
</dbReference>
<dbReference type="AlphaFoldDB" id="A0A2A3TTW7"/>
<organism evidence="4 5">
    <name type="scientific">Levilactobacillus brevis</name>
    <name type="common">Lactobacillus brevis</name>
    <dbReference type="NCBI Taxonomy" id="1580"/>
    <lineage>
        <taxon>Bacteria</taxon>
        <taxon>Bacillati</taxon>
        <taxon>Bacillota</taxon>
        <taxon>Bacilli</taxon>
        <taxon>Lactobacillales</taxon>
        <taxon>Lactobacillaceae</taxon>
        <taxon>Levilactobacillus</taxon>
    </lineage>
</organism>
<dbReference type="CDD" id="cd00293">
    <property type="entry name" value="USP-like"/>
    <property type="match status" value="1"/>
</dbReference>
<comment type="caution">
    <text evidence="4">The sequence shown here is derived from an EMBL/GenBank/DDBJ whole genome shotgun (WGS) entry which is preliminary data.</text>
</comment>
<dbReference type="PRINTS" id="PR01438">
    <property type="entry name" value="UNVRSLSTRESS"/>
</dbReference>
<keyword evidence="2" id="KW-0963">Cytoplasm</keyword>
<accession>A0A2A3TTW7</accession>
<dbReference type="PANTHER" id="PTHR46268:SF15">
    <property type="entry name" value="UNIVERSAL STRESS PROTEIN HP_0031"/>
    <property type="match status" value="1"/>
</dbReference>
<evidence type="ECO:0000259" key="3">
    <source>
        <dbReference type="Pfam" id="PF00582"/>
    </source>
</evidence>
<evidence type="ECO:0000313" key="5">
    <source>
        <dbReference type="Proteomes" id="UP000217918"/>
    </source>
</evidence>
<dbReference type="GO" id="GO:0005737">
    <property type="term" value="C:cytoplasm"/>
    <property type="evidence" value="ECO:0007669"/>
    <property type="project" value="UniProtKB-SubCell"/>
</dbReference>
<dbReference type="PIRSF" id="PIRSF006276">
    <property type="entry name" value="UspA"/>
    <property type="match status" value="1"/>
</dbReference>
<comment type="similarity">
    <text evidence="1 2">Belongs to the universal stress protein A family.</text>
</comment>
<dbReference type="Proteomes" id="UP000217918">
    <property type="component" value="Unassembled WGS sequence"/>
</dbReference>
<evidence type="ECO:0000256" key="2">
    <source>
        <dbReference type="PIRNR" id="PIRNR006276"/>
    </source>
</evidence>
<dbReference type="Pfam" id="PF00582">
    <property type="entry name" value="Usp"/>
    <property type="match status" value="1"/>
</dbReference>
<evidence type="ECO:0000256" key="1">
    <source>
        <dbReference type="ARBA" id="ARBA00008791"/>
    </source>
</evidence>
<proteinExistence type="inferred from homology"/>
<gene>
    <name evidence="4" type="ORF">CNR29_13635</name>
</gene>
<name>A0A2A3TTW7_LEVBR</name>
<dbReference type="Gene3D" id="3.40.50.620">
    <property type="entry name" value="HUPs"/>
    <property type="match status" value="1"/>
</dbReference>
<dbReference type="PANTHER" id="PTHR46268">
    <property type="entry name" value="STRESS RESPONSE PROTEIN NHAX"/>
    <property type="match status" value="1"/>
</dbReference>
<dbReference type="InterPro" id="IPR006016">
    <property type="entry name" value="UspA"/>
</dbReference>
<comment type="subcellular location">
    <subcellularLocation>
        <location evidence="2">Cytoplasm</location>
    </subcellularLocation>
</comment>
<dbReference type="SUPFAM" id="SSF52402">
    <property type="entry name" value="Adenine nucleotide alpha hydrolases-like"/>
    <property type="match status" value="1"/>
</dbReference>
<protein>
    <recommendedName>
        <fullName evidence="2">Universal stress protein</fullName>
    </recommendedName>
</protein>
<feature type="domain" description="UspA" evidence="3">
    <location>
        <begin position="6"/>
        <end position="149"/>
    </location>
</feature>
<sequence length="153" mass="16521">MGQMVMYKNILVPVDGSENSQRALKHAIELAKLSGSKLILAHVIDMNGVFNYPQATTSSTVKDLVSNFQKQSSIILNHAKNQSMDLGIDATTIQASGSVKEQIATTIPNEYDIDLIVIGKTGRDALSRLVLGSTTAYVVRKAKANVTVVNMDD</sequence>
<dbReference type="InterPro" id="IPR014729">
    <property type="entry name" value="Rossmann-like_a/b/a_fold"/>
</dbReference>
<dbReference type="InterPro" id="IPR006015">
    <property type="entry name" value="Universal_stress_UspA"/>
</dbReference>
<evidence type="ECO:0000313" key="4">
    <source>
        <dbReference type="EMBL" id="PBQ22434.1"/>
    </source>
</evidence>